<organism evidence="1 3">
    <name type="scientific">Hamiltosporidium tvaerminnensis</name>
    <dbReference type="NCBI Taxonomy" id="1176355"/>
    <lineage>
        <taxon>Eukaryota</taxon>
        <taxon>Fungi</taxon>
        <taxon>Fungi incertae sedis</taxon>
        <taxon>Microsporidia</taxon>
        <taxon>Dubosqiidae</taxon>
        <taxon>Hamiltosporidium</taxon>
    </lineage>
</organism>
<dbReference type="EMBL" id="PITJ01000010">
    <property type="protein sequence ID" value="TBU05466.1"/>
    <property type="molecule type" value="Genomic_DNA"/>
</dbReference>
<evidence type="ECO:0000313" key="1">
    <source>
        <dbReference type="EMBL" id="TBU03742.1"/>
    </source>
</evidence>
<evidence type="ECO:0000313" key="2">
    <source>
        <dbReference type="EMBL" id="TBU05466.1"/>
    </source>
</evidence>
<proteinExistence type="predicted"/>
<dbReference type="EMBL" id="PITJ01000241">
    <property type="protein sequence ID" value="TBU03742.1"/>
    <property type="molecule type" value="Genomic_DNA"/>
</dbReference>
<accession>A0A4V2JVE0</accession>
<name>A0A4V2JVE0_9MICR</name>
<dbReference type="VEuPathDB" id="MicrosporidiaDB:CWI37_0241p0030"/>
<feature type="non-terminal residue" evidence="1">
    <location>
        <position position="330"/>
    </location>
</feature>
<protein>
    <submittedName>
        <fullName evidence="1">Uncharacterized protein</fullName>
    </submittedName>
</protein>
<comment type="caution">
    <text evidence="1">The sequence shown here is derived from an EMBL/GenBank/DDBJ whole genome shotgun (WGS) entry which is preliminary data.</text>
</comment>
<gene>
    <name evidence="2" type="ORF">CWI37_0010p0010</name>
    <name evidence="1" type="ORF">CWI37_0241p0030</name>
</gene>
<evidence type="ECO:0000313" key="3">
    <source>
        <dbReference type="Proteomes" id="UP000292362"/>
    </source>
</evidence>
<dbReference type="AlphaFoldDB" id="A0A4V2JVE0"/>
<sequence length="330" mass="38157">MRDICIKYEYQQVHHTETSTSSGLTYPQQNDFVFYNPYFTNIYSNTPNPTISANAHSYSNISAPRPFSFPTHYSNSSQYFLIQQPNPYFIFQNQNFFPVHLPSGNPNEMFFPDSSNFISLSHSSGMNATLIPWIYNGNYTPHDGSTEQGINPEVIRESQVATDASDAMVSIQSQILQTESENNPICSTSEIKRTITAIISDNEEPHSYINFETDHSRISNNQESGNMSQSAEVQYEIVNQNNIFDENRINTDLNNPRRTSENQIKYLLDQKKKYVATANNLDLLPLRFDGYSLSIYIEKYQDFIREYSMTRFRNSNEKNLKNLRTIQCNY</sequence>
<dbReference type="VEuPathDB" id="MicrosporidiaDB:CWI37_0010p0010"/>
<reference evidence="1 3" key="1">
    <citation type="submission" date="2017-12" db="EMBL/GenBank/DDBJ databases">
        <authorList>
            <person name="Pombert J.-F."/>
            <person name="Haag K.L."/>
            <person name="Ebert D."/>
        </authorList>
    </citation>
    <scope>NUCLEOTIDE SEQUENCE [LARGE SCALE GENOMIC DNA]</scope>
    <source>
        <strain evidence="1">FI-OER-3-3</strain>
    </source>
</reference>
<dbReference type="Proteomes" id="UP000292362">
    <property type="component" value="Unassembled WGS sequence"/>
</dbReference>